<protein>
    <submittedName>
        <fullName evidence="6">TetR family transcriptional regulator</fullName>
    </submittedName>
</protein>
<dbReference type="GO" id="GO:0003677">
    <property type="term" value="F:DNA binding"/>
    <property type="evidence" value="ECO:0007669"/>
    <property type="project" value="UniProtKB-UniRule"/>
</dbReference>
<organism evidence="6 7">
    <name type="scientific">Actinoallomurus bryophytorum</name>
    <dbReference type="NCBI Taxonomy" id="1490222"/>
    <lineage>
        <taxon>Bacteria</taxon>
        <taxon>Bacillati</taxon>
        <taxon>Actinomycetota</taxon>
        <taxon>Actinomycetes</taxon>
        <taxon>Streptosporangiales</taxon>
        <taxon>Thermomonosporaceae</taxon>
        <taxon>Actinoallomurus</taxon>
    </lineage>
</organism>
<dbReference type="Proteomes" id="UP000316096">
    <property type="component" value="Unassembled WGS sequence"/>
</dbReference>
<dbReference type="PANTHER" id="PTHR47506">
    <property type="entry name" value="TRANSCRIPTIONAL REGULATORY PROTEIN"/>
    <property type="match status" value="1"/>
</dbReference>
<dbReference type="Gene3D" id="1.10.357.10">
    <property type="entry name" value="Tetracycline Repressor, domain 2"/>
    <property type="match status" value="1"/>
</dbReference>
<gene>
    <name evidence="6" type="ORF">FB559_7708</name>
</gene>
<comment type="caution">
    <text evidence="6">The sequence shown here is derived from an EMBL/GenBank/DDBJ whole genome shotgun (WGS) entry which is preliminary data.</text>
</comment>
<reference evidence="6 7" key="1">
    <citation type="submission" date="2019-06" db="EMBL/GenBank/DDBJ databases">
        <title>Sequencing the genomes of 1000 actinobacteria strains.</title>
        <authorList>
            <person name="Klenk H.-P."/>
        </authorList>
    </citation>
    <scope>NUCLEOTIDE SEQUENCE [LARGE SCALE GENOMIC DNA]</scope>
    <source>
        <strain evidence="6 7">DSM 102200</strain>
    </source>
</reference>
<evidence type="ECO:0000313" key="7">
    <source>
        <dbReference type="Proteomes" id="UP000316096"/>
    </source>
</evidence>
<keyword evidence="1" id="KW-0805">Transcription regulation</keyword>
<dbReference type="EMBL" id="VFOZ01000002">
    <property type="protein sequence ID" value="TQL90404.1"/>
    <property type="molecule type" value="Genomic_DNA"/>
</dbReference>
<accession>A0A543BZZ5</accession>
<dbReference type="OrthoDB" id="3218408at2"/>
<dbReference type="AlphaFoldDB" id="A0A543BZZ5"/>
<sequence>MPRTARLTRDDWAAAALAALAEGGPEAVAVEPVAARLGASKSSFYWLFANRRALLEAALERWERVQTDEVLPRLAEIADPAERLRRLVHHAFAAAEGSDLTLRLLTESADPVVRPVAERVTRRRLAVIEAAFSELGHPPRLARHYATASYSAYLGTAALRQVGAAPGDPAAYVDALLAAFGIPQAD</sequence>
<keyword evidence="2 4" id="KW-0238">DNA-binding</keyword>
<dbReference type="InterPro" id="IPR001647">
    <property type="entry name" value="HTH_TetR"/>
</dbReference>
<evidence type="ECO:0000256" key="3">
    <source>
        <dbReference type="ARBA" id="ARBA00023163"/>
    </source>
</evidence>
<proteinExistence type="predicted"/>
<feature type="domain" description="HTH tetR-type" evidence="5">
    <location>
        <begin position="6"/>
        <end position="66"/>
    </location>
</feature>
<evidence type="ECO:0000256" key="1">
    <source>
        <dbReference type="ARBA" id="ARBA00023015"/>
    </source>
</evidence>
<dbReference type="PROSITE" id="PS50977">
    <property type="entry name" value="HTH_TETR_2"/>
    <property type="match status" value="1"/>
</dbReference>
<dbReference type="Pfam" id="PF00440">
    <property type="entry name" value="TetR_N"/>
    <property type="match status" value="1"/>
</dbReference>
<keyword evidence="7" id="KW-1185">Reference proteome</keyword>
<name>A0A543BZZ5_9ACTN</name>
<evidence type="ECO:0000256" key="2">
    <source>
        <dbReference type="ARBA" id="ARBA00023125"/>
    </source>
</evidence>
<feature type="DNA-binding region" description="H-T-H motif" evidence="4">
    <location>
        <begin position="29"/>
        <end position="48"/>
    </location>
</feature>
<dbReference type="PANTHER" id="PTHR47506:SF6">
    <property type="entry name" value="HTH-TYPE TRANSCRIPTIONAL REPRESSOR NEMR"/>
    <property type="match status" value="1"/>
</dbReference>
<evidence type="ECO:0000256" key="4">
    <source>
        <dbReference type="PROSITE-ProRule" id="PRU00335"/>
    </source>
</evidence>
<evidence type="ECO:0000313" key="6">
    <source>
        <dbReference type="EMBL" id="TQL90404.1"/>
    </source>
</evidence>
<dbReference type="InterPro" id="IPR009057">
    <property type="entry name" value="Homeodomain-like_sf"/>
</dbReference>
<evidence type="ECO:0000259" key="5">
    <source>
        <dbReference type="PROSITE" id="PS50977"/>
    </source>
</evidence>
<dbReference type="RefSeq" id="WP_141962443.1">
    <property type="nucleotide sequence ID" value="NZ_VFOZ01000002.1"/>
</dbReference>
<keyword evidence="3" id="KW-0804">Transcription</keyword>
<dbReference type="SUPFAM" id="SSF46689">
    <property type="entry name" value="Homeodomain-like"/>
    <property type="match status" value="1"/>
</dbReference>